<evidence type="ECO:0000259" key="1">
    <source>
        <dbReference type="PROSITE" id="PS50835"/>
    </source>
</evidence>
<dbReference type="InterPro" id="IPR003599">
    <property type="entry name" value="Ig_sub"/>
</dbReference>
<feature type="domain" description="Ig-like" evidence="1">
    <location>
        <begin position="65"/>
        <end position="116"/>
    </location>
</feature>
<accession>A0A4V6ARF2</accession>
<dbReference type="SMART" id="SM00409">
    <property type="entry name" value="IG"/>
    <property type="match status" value="1"/>
</dbReference>
<dbReference type="SMART" id="SM00408">
    <property type="entry name" value="IGc2"/>
    <property type="match status" value="1"/>
</dbReference>
<dbReference type="InterPro" id="IPR007110">
    <property type="entry name" value="Ig-like_dom"/>
</dbReference>
<evidence type="ECO:0000313" key="2">
    <source>
        <dbReference type="EMBL" id="TKS84262.1"/>
    </source>
</evidence>
<dbReference type="EMBL" id="CM014093">
    <property type="protein sequence ID" value="TKS84262.1"/>
    <property type="molecule type" value="Genomic_DNA"/>
</dbReference>
<keyword evidence="3" id="KW-1185">Reference proteome</keyword>
<reference evidence="2 3" key="1">
    <citation type="submission" date="2019-01" db="EMBL/GenBank/DDBJ databases">
        <title>Genome Assembly of Collichthys lucidus.</title>
        <authorList>
            <person name="Cai M."/>
            <person name="Xiao S."/>
        </authorList>
    </citation>
    <scope>NUCLEOTIDE SEQUENCE [LARGE SCALE GENOMIC DNA]</scope>
    <source>
        <strain evidence="2">JT15FE1705JMU</strain>
        <tissue evidence="2">Muscle</tissue>
    </source>
</reference>
<dbReference type="STRING" id="240159.A0A4V6ARF2"/>
<dbReference type="InterPro" id="IPR013783">
    <property type="entry name" value="Ig-like_fold"/>
</dbReference>
<dbReference type="InterPro" id="IPR003598">
    <property type="entry name" value="Ig_sub2"/>
</dbReference>
<dbReference type="SUPFAM" id="SSF48726">
    <property type="entry name" value="Immunoglobulin"/>
    <property type="match status" value="1"/>
</dbReference>
<sequence>MQNCGRKRRTDWVGKTRIGELKVQSRICIEADGREGSKETGVGREIKIQTDCQGEIARNQYERMGSDVTMQCGTLDNDASVSWKVNGTDVKAQHHLEGPRLMLNEVDLGHNGLYSCFQNPHGERRDTIYLHIGSE</sequence>
<gene>
    <name evidence="2" type="ORF">D9C73_018970</name>
</gene>
<organism evidence="2 3">
    <name type="scientific">Collichthys lucidus</name>
    <name type="common">Big head croaker</name>
    <name type="synonym">Sciaena lucida</name>
    <dbReference type="NCBI Taxonomy" id="240159"/>
    <lineage>
        <taxon>Eukaryota</taxon>
        <taxon>Metazoa</taxon>
        <taxon>Chordata</taxon>
        <taxon>Craniata</taxon>
        <taxon>Vertebrata</taxon>
        <taxon>Euteleostomi</taxon>
        <taxon>Actinopterygii</taxon>
        <taxon>Neopterygii</taxon>
        <taxon>Teleostei</taxon>
        <taxon>Neoteleostei</taxon>
        <taxon>Acanthomorphata</taxon>
        <taxon>Eupercaria</taxon>
        <taxon>Sciaenidae</taxon>
        <taxon>Collichthys</taxon>
    </lineage>
</organism>
<dbReference type="InterPro" id="IPR036179">
    <property type="entry name" value="Ig-like_dom_sf"/>
</dbReference>
<evidence type="ECO:0000313" key="3">
    <source>
        <dbReference type="Proteomes" id="UP000298787"/>
    </source>
</evidence>
<dbReference type="Gene3D" id="2.60.40.10">
    <property type="entry name" value="Immunoglobulins"/>
    <property type="match status" value="1"/>
</dbReference>
<proteinExistence type="predicted"/>
<dbReference type="AlphaFoldDB" id="A0A4V6ARF2"/>
<keyword evidence="2" id="KW-0675">Receptor</keyword>
<dbReference type="PROSITE" id="PS50835">
    <property type="entry name" value="IG_LIKE"/>
    <property type="match status" value="1"/>
</dbReference>
<name>A0A4V6ARF2_COLLU</name>
<protein>
    <submittedName>
        <fullName evidence="2">Ciliary neurotrophic factor receptor subunit alpha</fullName>
    </submittedName>
</protein>
<dbReference type="Proteomes" id="UP000298787">
    <property type="component" value="Chromosome 16"/>
</dbReference>